<evidence type="ECO:0000256" key="2">
    <source>
        <dbReference type="ARBA" id="ARBA00022679"/>
    </source>
</evidence>
<dbReference type="PANTHER" id="PTHR11712">
    <property type="entry name" value="POLYKETIDE SYNTHASE-RELATED"/>
    <property type="match status" value="1"/>
</dbReference>
<reference evidence="4" key="1">
    <citation type="submission" date="2018-05" db="EMBL/GenBank/DDBJ databases">
        <authorList>
            <person name="Lanie J.A."/>
            <person name="Ng W.-L."/>
            <person name="Kazmierczak K.M."/>
            <person name="Andrzejewski T.M."/>
            <person name="Davidsen T.M."/>
            <person name="Wayne K.J."/>
            <person name="Tettelin H."/>
            <person name="Glass J.I."/>
            <person name="Rusch D."/>
            <person name="Podicherti R."/>
            <person name="Tsui H.-C.T."/>
            <person name="Winkler M.E."/>
        </authorList>
    </citation>
    <scope>NUCLEOTIDE SEQUENCE</scope>
</reference>
<sequence length="641" mass="69597">MANLPVIVTFGGINPAGRASGHNAYRRMVIDVLDDEKRDSTWTSLAALTGKLSKVDNQWLDADGQPIELGSAISALIPELTQSTLIRKLEDNLFDPSRLLFHQTASLTGINLQPLEFEIQKKHLPSPLPLGWTVKDSGYDPEHRLAVSVTDNFDVLVKSFREAPVQSAGQLPSGFDPAVLYPSRSHPRALQLTLYGASDAINSLGIDWETVCREVPADQFCVYASNCMGQLDYNGFGGMLQARILGKKVTAKQLPLGFTEMPADFLNAYLLGHLGTTGANVAACATFLYNLRLGIRDIQNGTHRVAIIGTSEACLVPEVFDGFTTMGALADDASLRALDGLDENHNPDYRRACRPFSNNAGFTMAESAQFIVLFDDKLALELGANIYGAVNDVFVSADGHKKSIAGPGLGNYLTMAKAAAATRNIIGAEGLKHRSYVQSHGTGTPQNRVTESHILSQIAQNYGIKNWPVAAIKSYVGHSIASASGDQITASLGTWSDGFIPGILTTDSVADDVHQQNLEFLLQHKEVGEKGMDAVVINSKGFGGNNASASILAPHIVEKMLAKRHGKETFNHYKHRNESVQEAIKDYDRSATEANNNTIYKFDHNVLDKDSIEISNKEIKIVGHTLPVSLKLTNSYEDMCD</sequence>
<comment type="similarity">
    <text evidence="1">Belongs to the thiolase-like superfamily. Beta-ketoacyl-ACP synthases family.</text>
</comment>
<dbReference type="InterPro" id="IPR014030">
    <property type="entry name" value="Ketoacyl_synth_N"/>
</dbReference>
<organism evidence="4">
    <name type="scientific">marine metagenome</name>
    <dbReference type="NCBI Taxonomy" id="408172"/>
    <lineage>
        <taxon>unclassified sequences</taxon>
        <taxon>metagenomes</taxon>
        <taxon>ecological metagenomes</taxon>
    </lineage>
</organism>
<dbReference type="InterPro" id="IPR047224">
    <property type="entry name" value="FAS_alpha_su_C"/>
</dbReference>
<dbReference type="InterPro" id="IPR000794">
    <property type="entry name" value="Beta-ketoacyl_synthase"/>
</dbReference>
<dbReference type="GO" id="GO:0006633">
    <property type="term" value="P:fatty acid biosynthetic process"/>
    <property type="evidence" value="ECO:0007669"/>
    <property type="project" value="TreeGrafter"/>
</dbReference>
<evidence type="ECO:0000259" key="3">
    <source>
        <dbReference type="PROSITE" id="PS52004"/>
    </source>
</evidence>
<dbReference type="PROSITE" id="PS52004">
    <property type="entry name" value="KS3_2"/>
    <property type="match status" value="1"/>
</dbReference>
<dbReference type="GO" id="GO:0005829">
    <property type="term" value="C:cytosol"/>
    <property type="evidence" value="ECO:0007669"/>
    <property type="project" value="TreeGrafter"/>
</dbReference>
<accession>A0A381N6Y1</accession>
<evidence type="ECO:0000313" key="4">
    <source>
        <dbReference type="EMBL" id="SUZ50247.1"/>
    </source>
</evidence>
<dbReference type="EMBL" id="UINC01000160">
    <property type="protein sequence ID" value="SUZ50247.1"/>
    <property type="molecule type" value="Genomic_DNA"/>
</dbReference>
<dbReference type="AlphaFoldDB" id="A0A381N6Y1"/>
<dbReference type="InterPro" id="IPR020841">
    <property type="entry name" value="PKS_Beta-ketoAc_synthase_dom"/>
</dbReference>
<gene>
    <name evidence="4" type="ORF">METZ01_LOCUS3101</name>
</gene>
<feature type="domain" description="Ketosynthase family 3 (KS3)" evidence="3">
    <location>
        <begin position="102"/>
        <end position="553"/>
    </location>
</feature>
<dbReference type="Pfam" id="PF02801">
    <property type="entry name" value="Ketoacyl-synt_C"/>
    <property type="match status" value="1"/>
</dbReference>
<dbReference type="Gene3D" id="3.40.47.10">
    <property type="match status" value="1"/>
</dbReference>
<dbReference type="SUPFAM" id="SSF53901">
    <property type="entry name" value="Thiolase-like"/>
    <property type="match status" value="2"/>
</dbReference>
<name>A0A381N6Y1_9ZZZZ</name>
<evidence type="ECO:0000256" key="1">
    <source>
        <dbReference type="ARBA" id="ARBA00008467"/>
    </source>
</evidence>
<protein>
    <recommendedName>
        <fullName evidence="3">Ketosynthase family 3 (KS3) domain-containing protein</fullName>
    </recommendedName>
</protein>
<dbReference type="InterPro" id="IPR014031">
    <property type="entry name" value="Ketoacyl_synth_C"/>
</dbReference>
<dbReference type="CDD" id="cd00828">
    <property type="entry name" value="elong_cond_enzymes"/>
    <property type="match status" value="1"/>
</dbReference>
<proteinExistence type="inferred from homology"/>
<dbReference type="Pfam" id="PF00109">
    <property type="entry name" value="ketoacyl-synt"/>
    <property type="match status" value="1"/>
</dbReference>
<dbReference type="PANTHER" id="PTHR11712:SF336">
    <property type="entry name" value="3-OXOACYL-[ACYL-CARRIER-PROTEIN] SYNTHASE, MITOCHONDRIAL"/>
    <property type="match status" value="1"/>
</dbReference>
<dbReference type="GO" id="GO:0004315">
    <property type="term" value="F:3-oxoacyl-[acyl-carrier-protein] synthase activity"/>
    <property type="evidence" value="ECO:0007669"/>
    <property type="project" value="TreeGrafter"/>
</dbReference>
<dbReference type="InterPro" id="IPR016039">
    <property type="entry name" value="Thiolase-like"/>
</dbReference>
<keyword evidence="2" id="KW-0808">Transferase</keyword>